<evidence type="ECO:0000313" key="3">
    <source>
        <dbReference type="EMBL" id="GIG99798.1"/>
    </source>
</evidence>
<dbReference type="InterPro" id="IPR036390">
    <property type="entry name" value="WH_DNA-bd_sf"/>
</dbReference>
<proteinExistence type="predicted"/>
<dbReference type="NCBIfam" id="NF033788">
    <property type="entry name" value="HTH_metalloreg"/>
    <property type="match status" value="1"/>
</dbReference>
<sequence>MARDTLSAAFAALADPTRRAILDRLLDGDAAVTDLAEPFAMTPRAVSKHVAVLEAAGLVTRARDAQRRPSRIRAEPLADIDAWLGAYRRLWQHRFDQFDERLAQLQGGPTGAEAGDETATDDEEESRKP</sequence>
<dbReference type="CDD" id="cd00090">
    <property type="entry name" value="HTH_ARSR"/>
    <property type="match status" value="1"/>
</dbReference>
<dbReference type="Gene3D" id="1.10.10.10">
    <property type="entry name" value="Winged helix-like DNA-binding domain superfamily/Winged helix DNA-binding domain"/>
    <property type="match status" value="1"/>
</dbReference>
<dbReference type="PANTHER" id="PTHR38600">
    <property type="entry name" value="TRANSCRIPTIONAL REGULATORY PROTEIN"/>
    <property type="match status" value="1"/>
</dbReference>
<feature type="domain" description="HTH arsR-type" evidence="2">
    <location>
        <begin position="1"/>
        <end position="92"/>
    </location>
</feature>
<dbReference type="EMBL" id="BONX01000048">
    <property type="protein sequence ID" value="GIG99798.1"/>
    <property type="molecule type" value="Genomic_DNA"/>
</dbReference>
<evidence type="ECO:0000259" key="2">
    <source>
        <dbReference type="PROSITE" id="PS50987"/>
    </source>
</evidence>
<dbReference type="RefSeq" id="WP_203861150.1">
    <property type="nucleotide sequence ID" value="NZ_BAAAZQ010000015.1"/>
</dbReference>
<dbReference type="InterPro" id="IPR011991">
    <property type="entry name" value="ArsR-like_HTH"/>
</dbReference>
<protein>
    <submittedName>
        <fullName evidence="3">Transcriptional regulator</fullName>
    </submittedName>
</protein>
<organism evidence="3 4">
    <name type="scientific">Plantactinospora mayteni</name>
    <dbReference type="NCBI Taxonomy" id="566021"/>
    <lineage>
        <taxon>Bacteria</taxon>
        <taxon>Bacillati</taxon>
        <taxon>Actinomycetota</taxon>
        <taxon>Actinomycetes</taxon>
        <taxon>Micromonosporales</taxon>
        <taxon>Micromonosporaceae</taxon>
        <taxon>Plantactinospora</taxon>
    </lineage>
</organism>
<reference evidence="3 4" key="1">
    <citation type="submission" date="2021-01" db="EMBL/GenBank/DDBJ databases">
        <title>Whole genome shotgun sequence of Plantactinospora mayteni NBRC 109088.</title>
        <authorList>
            <person name="Komaki H."/>
            <person name="Tamura T."/>
        </authorList>
    </citation>
    <scope>NUCLEOTIDE SEQUENCE [LARGE SCALE GENOMIC DNA]</scope>
    <source>
        <strain evidence="3 4">NBRC 109088</strain>
    </source>
</reference>
<dbReference type="SUPFAM" id="SSF46785">
    <property type="entry name" value="Winged helix' DNA-binding domain"/>
    <property type="match status" value="1"/>
</dbReference>
<dbReference type="InterPro" id="IPR001845">
    <property type="entry name" value="HTH_ArsR_DNA-bd_dom"/>
</dbReference>
<keyword evidence="4" id="KW-1185">Reference proteome</keyword>
<feature type="region of interest" description="Disordered" evidence="1">
    <location>
        <begin position="103"/>
        <end position="129"/>
    </location>
</feature>
<evidence type="ECO:0000256" key="1">
    <source>
        <dbReference type="SAM" id="MobiDB-lite"/>
    </source>
</evidence>
<dbReference type="Pfam" id="PF12840">
    <property type="entry name" value="HTH_20"/>
    <property type="match status" value="1"/>
</dbReference>
<dbReference type="PROSITE" id="PS50987">
    <property type="entry name" value="HTH_ARSR_2"/>
    <property type="match status" value="1"/>
</dbReference>
<feature type="compositionally biased region" description="Acidic residues" evidence="1">
    <location>
        <begin position="114"/>
        <end position="129"/>
    </location>
</feature>
<dbReference type="SMART" id="SM00418">
    <property type="entry name" value="HTH_ARSR"/>
    <property type="match status" value="1"/>
</dbReference>
<dbReference type="Proteomes" id="UP000621500">
    <property type="component" value="Unassembled WGS sequence"/>
</dbReference>
<accession>A0ABQ4EYQ0</accession>
<gene>
    <name evidence="3" type="ORF">Pma05_63710</name>
</gene>
<evidence type="ECO:0000313" key="4">
    <source>
        <dbReference type="Proteomes" id="UP000621500"/>
    </source>
</evidence>
<name>A0ABQ4EYQ0_9ACTN</name>
<dbReference type="InterPro" id="IPR036388">
    <property type="entry name" value="WH-like_DNA-bd_sf"/>
</dbReference>
<comment type="caution">
    <text evidence="3">The sequence shown here is derived from an EMBL/GenBank/DDBJ whole genome shotgun (WGS) entry which is preliminary data.</text>
</comment>
<dbReference type="PANTHER" id="PTHR38600:SF2">
    <property type="entry name" value="SLL0088 PROTEIN"/>
    <property type="match status" value="1"/>
</dbReference>